<organism evidence="1 2">
    <name type="scientific">Chryseobacterium metallicongregator</name>
    <dbReference type="NCBI Taxonomy" id="3073042"/>
    <lineage>
        <taxon>Bacteria</taxon>
        <taxon>Pseudomonadati</taxon>
        <taxon>Bacteroidota</taxon>
        <taxon>Flavobacteriia</taxon>
        <taxon>Flavobacteriales</taxon>
        <taxon>Weeksellaceae</taxon>
        <taxon>Chryseobacterium group</taxon>
        <taxon>Chryseobacterium</taxon>
    </lineage>
</organism>
<sequence>MKLNFLNKFFSSIKQKDKIENEYIAEIKDVTENLEDNGFTQEELLEYDKHVHLYYTYMINSLILYTYNVDQLDGMAPILIDPLAELYEELDYAFLPVLFNTIFRNKLIDESFKEDLLNFKKKVDDIPVEIWDWDFLDHHETWKNIRLEAEKLLNKLNIETRTYNTDYTTIILKK</sequence>
<keyword evidence="2" id="KW-1185">Reference proteome</keyword>
<protein>
    <submittedName>
        <fullName evidence="1">Uncharacterized protein</fullName>
    </submittedName>
</protein>
<proteinExistence type="predicted"/>
<dbReference type="Proteomes" id="UP001260959">
    <property type="component" value="Unassembled WGS sequence"/>
</dbReference>
<dbReference type="RefSeq" id="WP_079241166.1">
    <property type="nucleotide sequence ID" value="NZ_JAVIXS010000020.1"/>
</dbReference>
<name>A0ABU1EAG5_9FLAO</name>
<gene>
    <name evidence="1" type="ORF">REB14_21515</name>
</gene>
<reference evidence="1 2" key="1">
    <citation type="submission" date="2023-08" db="EMBL/GenBank/DDBJ databases">
        <authorList>
            <person name="Maltman C."/>
        </authorList>
    </citation>
    <scope>NUCLEOTIDE SEQUENCE [LARGE SCALE GENOMIC DNA]</scope>
    <source>
        <strain evidence="1 2">ES2</strain>
    </source>
</reference>
<dbReference type="EMBL" id="JAVIXS010000020">
    <property type="protein sequence ID" value="MDR4954768.1"/>
    <property type="molecule type" value="Genomic_DNA"/>
</dbReference>
<accession>A0ABU1EAG5</accession>
<comment type="caution">
    <text evidence="1">The sequence shown here is derived from an EMBL/GenBank/DDBJ whole genome shotgun (WGS) entry which is preliminary data.</text>
</comment>
<evidence type="ECO:0000313" key="2">
    <source>
        <dbReference type="Proteomes" id="UP001260959"/>
    </source>
</evidence>
<evidence type="ECO:0000313" key="1">
    <source>
        <dbReference type="EMBL" id="MDR4954768.1"/>
    </source>
</evidence>